<dbReference type="Proteomes" id="UP000295705">
    <property type="component" value="Unassembled WGS sequence"/>
</dbReference>
<accession>A0A4R6UYU0</accession>
<evidence type="ECO:0000313" key="4">
    <source>
        <dbReference type="Proteomes" id="UP000295705"/>
    </source>
</evidence>
<gene>
    <name evidence="3" type="ORF">EV188_10778</name>
</gene>
<reference evidence="3 4" key="1">
    <citation type="submission" date="2019-03" db="EMBL/GenBank/DDBJ databases">
        <title>Genomic Encyclopedia of Type Strains, Phase IV (KMG-IV): sequencing the most valuable type-strain genomes for metagenomic binning, comparative biology and taxonomic classification.</title>
        <authorList>
            <person name="Goeker M."/>
        </authorList>
    </citation>
    <scope>NUCLEOTIDE SEQUENCE [LARGE SCALE GENOMIC DNA]</scope>
    <source>
        <strain evidence="3 4">DSM 45775</strain>
    </source>
</reference>
<dbReference type="OrthoDB" id="3579450at2"/>
<keyword evidence="1" id="KW-0175">Coiled coil</keyword>
<dbReference type="RefSeq" id="WP_133828450.1">
    <property type="nucleotide sequence ID" value="NZ_BAABHR010000044.1"/>
</dbReference>
<evidence type="ECO:0000256" key="2">
    <source>
        <dbReference type="SAM" id="MobiDB-lite"/>
    </source>
</evidence>
<evidence type="ECO:0000256" key="1">
    <source>
        <dbReference type="SAM" id="Coils"/>
    </source>
</evidence>
<feature type="region of interest" description="Disordered" evidence="2">
    <location>
        <begin position="63"/>
        <end position="103"/>
    </location>
</feature>
<sequence length="305" mass="31486">MTTGEQGRTPPDAEHYLDLSGVEEDAPGPHFDVVLRGYDRRQVDEHVAGLRRMNAQLRAQLAVRERRRSGPGATDASALESRVSDTMPEARRVPPADDQGMTDPDMVGAFNDRLRGILQAAEQEAQLVRSKAAESLLAEHAESRAALADLRAQRDAVVDELVRLRGRLDDIVSGPVRPSAVPPGPPRPGHPGPAGPWRGPGRPPGPPAPGPRPPAPYGAAPLAPPDGSPVGSSADDTVTVAATPEQRAAASADTADAVPAVAAPADGAGDAPVDTDAEVEVTEGARSASGPTQVTPSAPERAADG</sequence>
<keyword evidence="4" id="KW-1185">Reference proteome</keyword>
<feature type="region of interest" description="Disordered" evidence="2">
    <location>
        <begin position="1"/>
        <end position="28"/>
    </location>
</feature>
<feature type="region of interest" description="Disordered" evidence="2">
    <location>
        <begin position="172"/>
        <end position="305"/>
    </location>
</feature>
<feature type="compositionally biased region" description="Pro residues" evidence="2">
    <location>
        <begin position="201"/>
        <end position="227"/>
    </location>
</feature>
<feature type="coiled-coil region" evidence="1">
    <location>
        <begin position="111"/>
        <end position="167"/>
    </location>
</feature>
<feature type="compositionally biased region" description="Low complexity" evidence="2">
    <location>
        <begin position="248"/>
        <end position="272"/>
    </location>
</feature>
<proteinExistence type="predicted"/>
<evidence type="ECO:0000313" key="3">
    <source>
        <dbReference type="EMBL" id="TDQ52702.1"/>
    </source>
</evidence>
<protein>
    <recommendedName>
        <fullName evidence="5">Antigen 84</fullName>
    </recommendedName>
</protein>
<dbReference type="EMBL" id="SNYO01000007">
    <property type="protein sequence ID" value="TDQ52702.1"/>
    <property type="molecule type" value="Genomic_DNA"/>
</dbReference>
<feature type="compositionally biased region" description="Pro residues" evidence="2">
    <location>
        <begin position="180"/>
        <end position="194"/>
    </location>
</feature>
<evidence type="ECO:0008006" key="5">
    <source>
        <dbReference type="Google" id="ProtNLM"/>
    </source>
</evidence>
<dbReference type="AlphaFoldDB" id="A0A4R6UYU0"/>
<name>A0A4R6UYU0_9PSEU</name>
<comment type="caution">
    <text evidence="3">The sequence shown here is derived from an EMBL/GenBank/DDBJ whole genome shotgun (WGS) entry which is preliminary data.</text>
</comment>
<organism evidence="3 4">
    <name type="scientific">Actinomycetospora succinea</name>
    <dbReference type="NCBI Taxonomy" id="663603"/>
    <lineage>
        <taxon>Bacteria</taxon>
        <taxon>Bacillati</taxon>
        <taxon>Actinomycetota</taxon>
        <taxon>Actinomycetes</taxon>
        <taxon>Pseudonocardiales</taxon>
        <taxon>Pseudonocardiaceae</taxon>
        <taxon>Actinomycetospora</taxon>
    </lineage>
</organism>